<dbReference type="Proteomes" id="UP000033393">
    <property type="component" value="Unassembled WGS sequence"/>
</dbReference>
<dbReference type="InterPro" id="IPR055370">
    <property type="entry name" value="Lsr2_DNA-bd"/>
</dbReference>
<evidence type="ECO:0000256" key="2">
    <source>
        <dbReference type="SAM" id="MobiDB-lite"/>
    </source>
</evidence>
<protein>
    <submittedName>
        <fullName evidence="5">Nucleoid-associated protein Lsr2</fullName>
    </submittedName>
</protein>
<gene>
    <name evidence="5" type="ORF">UK23_27050</name>
</gene>
<reference evidence="5 6" key="1">
    <citation type="submission" date="2015-02" db="EMBL/GenBank/DDBJ databases">
        <authorList>
            <person name="Ju K.-S."/>
            <person name="Doroghazi J.R."/>
            <person name="Metcalf W."/>
        </authorList>
    </citation>
    <scope>NUCLEOTIDE SEQUENCE [LARGE SCALE GENOMIC DNA]</scope>
    <source>
        <strain evidence="5 6">NRRL B-16140</strain>
    </source>
</reference>
<dbReference type="Pfam" id="PF23359">
    <property type="entry name" value="Lsr2_DNA-bd"/>
    <property type="match status" value="1"/>
</dbReference>
<evidence type="ECO:0000313" key="6">
    <source>
        <dbReference type="Proteomes" id="UP000033393"/>
    </source>
</evidence>
<feature type="region of interest" description="Disordered" evidence="2">
    <location>
        <begin position="54"/>
        <end position="78"/>
    </location>
</feature>
<dbReference type="STRING" id="68170.GCA_000974445_03621"/>
<feature type="compositionally biased region" description="Basic residues" evidence="2">
    <location>
        <begin position="54"/>
        <end position="66"/>
    </location>
</feature>
<feature type="domain" description="Lsr2 DNA-binding" evidence="4">
    <location>
        <begin position="75"/>
        <end position="110"/>
    </location>
</feature>
<dbReference type="AlphaFoldDB" id="A0A0F0GNW0"/>
<keyword evidence="6" id="KW-1185">Reference proteome</keyword>
<evidence type="ECO:0000313" key="5">
    <source>
        <dbReference type="EMBL" id="KJK45184.1"/>
    </source>
</evidence>
<comment type="caution">
    <text evidence="5">The sequence shown here is derived from an EMBL/GenBank/DDBJ whole genome shotgun (WGS) entry which is preliminary data.</text>
</comment>
<sequence length="113" mass="12378">MAQQTVVQLIDDLDGGEADETVTFALDGVEYAIDLSKGNAERLRESLADFVGKARRAGGRKQRKGTGKSTVKATDKAEAQRIRDWARAQGHQISDRGRIPQNLVVQFQEAHAS</sequence>
<evidence type="ECO:0000259" key="3">
    <source>
        <dbReference type="Pfam" id="PF11774"/>
    </source>
</evidence>
<dbReference type="eggNOG" id="ENOG5032RKK">
    <property type="taxonomic scope" value="Bacteria"/>
</dbReference>
<name>A0A0F0GNW0_LENAE</name>
<feature type="domain" description="Lsr2 dimerization" evidence="3">
    <location>
        <begin position="1"/>
        <end position="58"/>
    </location>
</feature>
<dbReference type="Pfam" id="PF11774">
    <property type="entry name" value="Lsr2"/>
    <property type="match status" value="1"/>
</dbReference>
<evidence type="ECO:0000256" key="1">
    <source>
        <dbReference type="ARBA" id="ARBA00023125"/>
    </source>
</evidence>
<dbReference type="GO" id="GO:0016746">
    <property type="term" value="F:acyltransferase activity"/>
    <property type="evidence" value="ECO:0007669"/>
    <property type="project" value="InterPro"/>
</dbReference>
<dbReference type="RefSeq" id="WP_030476951.1">
    <property type="nucleotide sequence ID" value="NZ_JYJG01000222.1"/>
</dbReference>
<dbReference type="InterPro" id="IPR042261">
    <property type="entry name" value="Lsr2-like_dimerization"/>
</dbReference>
<dbReference type="Gene3D" id="3.30.60.230">
    <property type="entry name" value="Lsr2, dimerization domain"/>
    <property type="match status" value="1"/>
</dbReference>
<dbReference type="InterPro" id="IPR024412">
    <property type="entry name" value="Lsr2_dim_dom"/>
</dbReference>
<evidence type="ECO:0000259" key="4">
    <source>
        <dbReference type="Pfam" id="PF23359"/>
    </source>
</evidence>
<dbReference type="PATRIC" id="fig|68170.10.peg.6974"/>
<dbReference type="OrthoDB" id="4113332at2"/>
<dbReference type="GO" id="GO:0003677">
    <property type="term" value="F:DNA binding"/>
    <property type="evidence" value="ECO:0007669"/>
    <property type="project" value="UniProtKB-KW"/>
</dbReference>
<accession>A0A0F0GNW0</accession>
<dbReference type="EMBL" id="JYJG01000222">
    <property type="protein sequence ID" value="KJK45184.1"/>
    <property type="molecule type" value="Genomic_DNA"/>
</dbReference>
<dbReference type="InterPro" id="IPR036625">
    <property type="entry name" value="E3-bd_dom_sf"/>
</dbReference>
<proteinExistence type="predicted"/>
<dbReference type="Gene3D" id="4.10.320.10">
    <property type="entry name" value="E3-binding domain"/>
    <property type="match status" value="1"/>
</dbReference>
<organism evidence="5 6">
    <name type="scientific">Lentzea aerocolonigenes</name>
    <name type="common">Lechevalieria aerocolonigenes</name>
    <name type="synonym">Saccharothrix aerocolonigenes</name>
    <dbReference type="NCBI Taxonomy" id="68170"/>
    <lineage>
        <taxon>Bacteria</taxon>
        <taxon>Bacillati</taxon>
        <taxon>Actinomycetota</taxon>
        <taxon>Actinomycetes</taxon>
        <taxon>Pseudonocardiales</taxon>
        <taxon>Pseudonocardiaceae</taxon>
        <taxon>Lentzea</taxon>
    </lineage>
</organism>
<keyword evidence="1" id="KW-0238">DNA-binding</keyword>